<dbReference type="AlphaFoldDB" id="A0A8X6Q8H0"/>
<reference evidence="1" key="1">
    <citation type="submission" date="2020-08" db="EMBL/GenBank/DDBJ databases">
        <title>Multicomponent nature underlies the extraordinary mechanical properties of spider dragline silk.</title>
        <authorList>
            <person name="Kono N."/>
            <person name="Nakamura H."/>
            <person name="Mori M."/>
            <person name="Yoshida Y."/>
            <person name="Ohtoshi R."/>
            <person name="Malay A.D."/>
            <person name="Moran D.A.P."/>
            <person name="Tomita M."/>
            <person name="Numata K."/>
            <person name="Arakawa K."/>
        </authorList>
    </citation>
    <scope>NUCLEOTIDE SEQUENCE</scope>
</reference>
<comment type="caution">
    <text evidence="1">The sequence shown here is derived from an EMBL/GenBank/DDBJ whole genome shotgun (WGS) entry which is preliminary data.</text>
</comment>
<accession>A0A8X6Q8H0</accession>
<dbReference type="OrthoDB" id="6418612at2759"/>
<organism evidence="1 2">
    <name type="scientific">Nephila pilipes</name>
    <name type="common">Giant wood spider</name>
    <name type="synonym">Nephila maculata</name>
    <dbReference type="NCBI Taxonomy" id="299642"/>
    <lineage>
        <taxon>Eukaryota</taxon>
        <taxon>Metazoa</taxon>
        <taxon>Ecdysozoa</taxon>
        <taxon>Arthropoda</taxon>
        <taxon>Chelicerata</taxon>
        <taxon>Arachnida</taxon>
        <taxon>Araneae</taxon>
        <taxon>Araneomorphae</taxon>
        <taxon>Entelegynae</taxon>
        <taxon>Araneoidea</taxon>
        <taxon>Nephilidae</taxon>
        <taxon>Nephila</taxon>
    </lineage>
</organism>
<name>A0A8X6Q8H0_NEPPI</name>
<protein>
    <submittedName>
        <fullName evidence="1">Uncharacterized protein</fullName>
    </submittedName>
</protein>
<evidence type="ECO:0000313" key="2">
    <source>
        <dbReference type="Proteomes" id="UP000887013"/>
    </source>
</evidence>
<dbReference type="Proteomes" id="UP000887013">
    <property type="component" value="Unassembled WGS sequence"/>
</dbReference>
<sequence length="127" mass="15164">MKKASITGDRSFFILNHSLPTAWTRLSLKSNGMIDRLKLREVLFNLKFLLRFQMACIYKLEEDAKKFWNEMDPNIKKYHFRNFVCDSKKVWMNIGEWARYFESGIEKWSRHSFSHPLSCYSRDGAAL</sequence>
<evidence type="ECO:0000313" key="1">
    <source>
        <dbReference type="EMBL" id="GFU12392.1"/>
    </source>
</evidence>
<gene>
    <name evidence="1" type="ORF">NPIL_346031</name>
</gene>
<proteinExistence type="predicted"/>
<keyword evidence="2" id="KW-1185">Reference proteome</keyword>
<dbReference type="EMBL" id="BMAW01078785">
    <property type="protein sequence ID" value="GFU12392.1"/>
    <property type="molecule type" value="Genomic_DNA"/>
</dbReference>